<dbReference type="PANTHER" id="PTHR11851">
    <property type="entry name" value="METALLOPROTEASE"/>
    <property type="match status" value="1"/>
</dbReference>
<keyword evidence="3" id="KW-1185">Reference proteome</keyword>
<dbReference type="InterPro" id="IPR007863">
    <property type="entry name" value="Peptidase_M16_C"/>
</dbReference>
<proteinExistence type="predicted"/>
<comment type="caution">
    <text evidence="2">The sequence shown here is derived from an EMBL/GenBank/DDBJ whole genome shotgun (WGS) entry which is preliminary data.</text>
</comment>
<accession>A0AAD3TA73</accession>
<gene>
    <name evidence="2" type="ORF">Nepgr_028368</name>
</gene>
<protein>
    <recommendedName>
        <fullName evidence="1">Peptidase M16 C-terminal domain-containing protein</fullName>
    </recommendedName>
</protein>
<organism evidence="2 3">
    <name type="scientific">Nepenthes gracilis</name>
    <name type="common">Slender pitcher plant</name>
    <dbReference type="NCBI Taxonomy" id="150966"/>
    <lineage>
        <taxon>Eukaryota</taxon>
        <taxon>Viridiplantae</taxon>
        <taxon>Streptophyta</taxon>
        <taxon>Embryophyta</taxon>
        <taxon>Tracheophyta</taxon>
        <taxon>Spermatophyta</taxon>
        <taxon>Magnoliopsida</taxon>
        <taxon>eudicotyledons</taxon>
        <taxon>Gunneridae</taxon>
        <taxon>Pentapetalae</taxon>
        <taxon>Caryophyllales</taxon>
        <taxon>Nepenthaceae</taxon>
        <taxon>Nepenthes</taxon>
    </lineage>
</organism>
<feature type="domain" description="Peptidase M16 C-terminal" evidence="1">
    <location>
        <begin position="9"/>
        <end position="91"/>
    </location>
</feature>
<dbReference type="InterPro" id="IPR011249">
    <property type="entry name" value="Metalloenz_LuxS/M16"/>
</dbReference>
<evidence type="ECO:0000259" key="1">
    <source>
        <dbReference type="Pfam" id="PF05193"/>
    </source>
</evidence>
<dbReference type="GO" id="GO:0005739">
    <property type="term" value="C:mitochondrion"/>
    <property type="evidence" value="ECO:0007669"/>
    <property type="project" value="TreeGrafter"/>
</dbReference>
<dbReference type="InterPro" id="IPR050361">
    <property type="entry name" value="MPP/UQCRC_Complex"/>
</dbReference>
<dbReference type="PANTHER" id="PTHR11851:SF190">
    <property type="entry name" value="MITOCHONDRIAL-PROCESSING PEPTIDASE SUBUNIT ALPHA"/>
    <property type="match status" value="1"/>
</dbReference>
<dbReference type="SUPFAM" id="SSF63411">
    <property type="entry name" value="LuxS/MPP-like metallohydrolase"/>
    <property type="match status" value="1"/>
</dbReference>
<name>A0AAD3TA73_NEPGR</name>
<dbReference type="AlphaFoldDB" id="A0AAD3TA73"/>
<dbReference type="Pfam" id="PF05193">
    <property type="entry name" value="Peptidase_M16_C"/>
    <property type="match status" value="1"/>
</dbReference>
<dbReference type="Proteomes" id="UP001279734">
    <property type="component" value="Unassembled WGS sequence"/>
</dbReference>
<dbReference type="Gene3D" id="3.30.830.10">
    <property type="entry name" value="Metalloenzyme, LuxS/M16 peptidase-like"/>
    <property type="match status" value="1"/>
</dbReference>
<dbReference type="EMBL" id="BSYO01000031">
    <property type="protein sequence ID" value="GMH26525.1"/>
    <property type="molecule type" value="Genomic_DNA"/>
</dbReference>
<dbReference type="GO" id="GO:0046872">
    <property type="term" value="F:metal ion binding"/>
    <property type="evidence" value="ECO:0007669"/>
    <property type="project" value="InterPro"/>
</dbReference>
<evidence type="ECO:0000313" key="2">
    <source>
        <dbReference type="EMBL" id="GMH26525.1"/>
    </source>
</evidence>
<reference evidence="2" key="1">
    <citation type="submission" date="2023-05" db="EMBL/GenBank/DDBJ databases">
        <title>Nepenthes gracilis genome sequencing.</title>
        <authorList>
            <person name="Fukushima K."/>
        </authorList>
    </citation>
    <scope>NUCLEOTIDE SEQUENCE</scope>
    <source>
        <strain evidence="2">SING2019-196</strain>
    </source>
</reference>
<evidence type="ECO:0000313" key="3">
    <source>
        <dbReference type="Proteomes" id="UP001279734"/>
    </source>
</evidence>
<sequence>MLTGGGGSFFAEGLGKGMHSRLYRCILNEFQQIRAFLAFNSIYNSTGIFGIHASTGTDYVGQAISLPIGELISAATLGQVHQVELNRAKEATKSTILRNLESRMVASKDIGRQILTYEDRKPLHDLLKAKDAILLLVEGSNDYVKREELLVEVTWLVAFSRELQRECIHLFITNHASASLICSLKALHSVKKIKVVVFGVWDS</sequence>